<feature type="compositionally biased region" description="Polar residues" evidence="1">
    <location>
        <begin position="1"/>
        <end position="15"/>
    </location>
</feature>
<feature type="region of interest" description="Disordered" evidence="1">
    <location>
        <begin position="1"/>
        <end position="163"/>
    </location>
</feature>
<name>A0ABD3GSN3_9MARC</name>
<sequence length="236" mass="25224">MGSPPGSQGRSQKVFQGSKVALGSSSSSSHGIKPGQTANIRPAGNSGIPSPAPGVQSPQKSGQMDYKAAVSPARQGVADMGWTKSAPQNPDDMDAESAQTPYPHCWPQSLNMGKGSRPGVGEAPENEEDSDGQLPNIPKEERSDAELADEQRSPTKHEGIRNLQANSLITHTVDLRVSLTYSEKRAEVTLHQLSGLNIVSICQLDPFCFQVAVDSGKLKLTFLPIHPSKWAPNLMY</sequence>
<dbReference type="AlphaFoldDB" id="A0ABD3GSN3"/>
<evidence type="ECO:0000313" key="2">
    <source>
        <dbReference type="EMBL" id="KAL3680134.1"/>
    </source>
</evidence>
<protein>
    <submittedName>
        <fullName evidence="2">Uncharacterized protein</fullName>
    </submittedName>
</protein>
<gene>
    <name evidence="2" type="ORF">R1sor_023090</name>
</gene>
<dbReference type="Proteomes" id="UP001633002">
    <property type="component" value="Unassembled WGS sequence"/>
</dbReference>
<feature type="compositionally biased region" description="Basic and acidic residues" evidence="1">
    <location>
        <begin position="138"/>
        <end position="160"/>
    </location>
</feature>
<accession>A0ABD3GSN3</accession>
<organism evidence="2 3">
    <name type="scientific">Riccia sorocarpa</name>
    <dbReference type="NCBI Taxonomy" id="122646"/>
    <lineage>
        <taxon>Eukaryota</taxon>
        <taxon>Viridiplantae</taxon>
        <taxon>Streptophyta</taxon>
        <taxon>Embryophyta</taxon>
        <taxon>Marchantiophyta</taxon>
        <taxon>Marchantiopsida</taxon>
        <taxon>Marchantiidae</taxon>
        <taxon>Marchantiales</taxon>
        <taxon>Ricciaceae</taxon>
        <taxon>Riccia</taxon>
    </lineage>
</organism>
<comment type="caution">
    <text evidence="2">The sequence shown here is derived from an EMBL/GenBank/DDBJ whole genome shotgun (WGS) entry which is preliminary data.</text>
</comment>
<keyword evidence="3" id="KW-1185">Reference proteome</keyword>
<reference evidence="2 3" key="1">
    <citation type="submission" date="2024-09" db="EMBL/GenBank/DDBJ databases">
        <title>Chromosome-scale assembly of Riccia sorocarpa.</title>
        <authorList>
            <person name="Paukszto L."/>
        </authorList>
    </citation>
    <scope>NUCLEOTIDE SEQUENCE [LARGE SCALE GENOMIC DNA]</scope>
    <source>
        <strain evidence="2">LP-2024</strain>
        <tissue evidence="2">Aerial parts of the thallus</tissue>
    </source>
</reference>
<dbReference type="EMBL" id="JBJQOH010000007">
    <property type="protein sequence ID" value="KAL3680134.1"/>
    <property type="molecule type" value="Genomic_DNA"/>
</dbReference>
<evidence type="ECO:0000313" key="3">
    <source>
        <dbReference type="Proteomes" id="UP001633002"/>
    </source>
</evidence>
<proteinExistence type="predicted"/>
<evidence type="ECO:0000256" key="1">
    <source>
        <dbReference type="SAM" id="MobiDB-lite"/>
    </source>
</evidence>